<accession>A0A060S839</accession>
<evidence type="ECO:0000256" key="1">
    <source>
        <dbReference type="SAM" id="MobiDB-lite"/>
    </source>
</evidence>
<feature type="transmembrane region" description="Helical" evidence="2">
    <location>
        <begin position="54"/>
        <end position="73"/>
    </location>
</feature>
<keyword evidence="2" id="KW-1133">Transmembrane helix</keyword>
<feature type="compositionally biased region" description="Polar residues" evidence="1">
    <location>
        <begin position="195"/>
        <end position="211"/>
    </location>
</feature>
<sequence>MVSYIQKHFEDCDLSHKSGLYKAARFLSAYQSIKWFGFRSLHLRLFYSASTPSNVVYFAIALAVMLICTIAQFTNDSPLSTITAVWISAVLSYSASTFMVCHVSPILTARLFDTQGCHLLLSVRSVAARREQLDLPSISLHTSEPCDESETVSPVDSSRLFPTSQPLPPGTRSIEVVPRFYTGYGKSDYEETTRSDTCGPSTPGRSESGSETVGGHG</sequence>
<gene>
    <name evidence="3" type="ORF">BN946_scf184569.g68</name>
</gene>
<dbReference type="OrthoDB" id="2638860at2759"/>
<name>A0A060S839_PYCCI</name>
<feature type="compositionally biased region" description="Polar residues" evidence="1">
    <location>
        <begin position="151"/>
        <end position="164"/>
    </location>
</feature>
<dbReference type="AlphaFoldDB" id="A0A060S839"/>
<protein>
    <submittedName>
        <fullName evidence="3">Uncharacterized protein</fullName>
    </submittedName>
</protein>
<reference evidence="3" key="1">
    <citation type="submission" date="2014-01" db="EMBL/GenBank/DDBJ databases">
        <title>The genome of the white-rot fungus Pycnoporus cinnabarinus: a basidiomycete model with a versatile arsenal for lignocellulosic biomass breakdown.</title>
        <authorList>
            <person name="Levasseur A."/>
            <person name="Lomascolo A."/>
            <person name="Ruiz-Duenas F.J."/>
            <person name="Uzan E."/>
            <person name="Piumi F."/>
            <person name="Kues U."/>
            <person name="Ram A.F.J."/>
            <person name="Murat C."/>
            <person name="Haon M."/>
            <person name="Benoit I."/>
            <person name="Arfi Y."/>
            <person name="Chevret D."/>
            <person name="Drula E."/>
            <person name="Kwon M.J."/>
            <person name="Gouret P."/>
            <person name="Lesage-Meessen L."/>
            <person name="Lombard V."/>
            <person name="Mariette J."/>
            <person name="Noirot C."/>
            <person name="Park J."/>
            <person name="Patyshakuliyeva A."/>
            <person name="Wieneger R.A.B."/>
            <person name="Wosten H.A.B."/>
            <person name="Martin F."/>
            <person name="Coutinho P.M."/>
            <person name="de Vries R."/>
            <person name="Martinez A.T."/>
            <person name="Klopp C."/>
            <person name="Pontarotti P."/>
            <person name="Henrissat B."/>
            <person name="Record E."/>
        </authorList>
    </citation>
    <scope>NUCLEOTIDE SEQUENCE [LARGE SCALE GENOMIC DNA]</scope>
    <source>
        <strain evidence="3">BRFM137</strain>
    </source>
</reference>
<evidence type="ECO:0000313" key="4">
    <source>
        <dbReference type="Proteomes" id="UP000029665"/>
    </source>
</evidence>
<organism evidence="3 4">
    <name type="scientific">Pycnoporus cinnabarinus</name>
    <name type="common">Cinnabar-red polypore</name>
    <name type="synonym">Trametes cinnabarina</name>
    <dbReference type="NCBI Taxonomy" id="5643"/>
    <lineage>
        <taxon>Eukaryota</taxon>
        <taxon>Fungi</taxon>
        <taxon>Dikarya</taxon>
        <taxon>Basidiomycota</taxon>
        <taxon>Agaricomycotina</taxon>
        <taxon>Agaricomycetes</taxon>
        <taxon>Polyporales</taxon>
        <taxon>Polyporaceae</taxon>
        <taxon>Trametes</taxon>
    </lineage>
</organism>
<comment type="caution">
    <text evidence="3">The sequence shown here is derived from an EMBL/GenBank/DDBJ whole genome shotgun (WGS) entry which is preliminary data.</text>
</comment>
<feature type="region of interest" description="Disordered" evidence="1">
    <location>
        <begin position="139"/>
        <end position="217"/>
    </location>
</feature>
<dbReference type="HOGENOM" id="CLU_1272834_0_0_1"/>
<dbReference type="Proteomes" id="UP000029665">
    <property type="component" value="Unassembled WGS sequence"/>
</dbReference>
<feature type="transmembrane region" description="Helical" evidence="2">
    <location>
        <begin position="79"/>
        <end position="101"/>
    </location>
</feature>
<evidence type="ECO:0000256" key="2">
    <source>
        <dbReference type="SAM" id="Phobius"/>
    </source>
</evidence>
<evidence type="ECO:0000313" key="3">
    <source>
        <dbReference type="EMBL" id="CDO70525.1"/>
    </source>
</evidence>
<dbReference type="EMBL" id="CCBP010000083">
    <property type="protein sequence ID" value="CDO70525.1"/>
    <property type="molecule type" value="Genomic_DNA"/>
</dbReference>
<proteinExistence type="predicted"/>
<keyword evidence="4" id="KW-1185">Reference proteome</keyword>
<keyword evidence="2" id="KW-0812">Transmembrane</keyword>
<keyword evidence="2" id="KW-0472">Membrane</keyword>